<dbReference type="InterPro" id="IPR007048">
    <property type="entry name" value="IraD/Gp25-like"/>
</dbReference>
<organism evidence="2 3">
    <name type="scientific">Azospirillum lipoferum</name>
    <dbReference type="NCBI Taxonomy" id="193"/>
    <lineage>
        <taxon>Bacteria</taxon>
        <taxon>Pseudomonadati</taxon>
        <taxon>Pseudomonadota</taxon>
        <taxon>Alphaproteobacteria</taxon>
        <taxon>Rhodospirillales</taxon>
        <taxon>Azospirillaceae</taxon>
        <taxon>Azospirillum</taxon>
    </lineage>
</organism>
<protein>
    <submittedName>
        <fullName evidence="2">GPW/gp25 family protein</fullName>
    </submittedName>
</protein>
<name>A0A5A9GEA7_AZOLI</name>
<evidence type="ECO:0000313" key="2">
    <source>
        <dbReference type="EMBL" id="KAA0592741.1"/>
    </source>
</evidence>
<dbReference type="AlphaFoldDB" id="A0A5A9GEA7"/>
<dbReference type="OrthoDB" id="9802846at2"/>
<proteinExistence type="predicted"/>
<dbReference type="EMBL" id="VTTN01000014">
    <property type="protein sequence ID" value="KAA0592741.1"/>
    <property type="molecule type" value="Genomic_DNA"/>
</dbReference>
<accession>A0A5A9GEA7</accession>
<dbReference type="Gene3D" id="3.10.450.40">
    <property type="match status" value="1"/>
</dbReference>
<comment type="caution">
    <text evidence="2">The sequence shown here is derived from an EMBL/GenBank/DDBJ whole genome shotgun (WGS) entry which is preliminary data.</text>
</comment>
<sequence length="142" mass="15925">MADDTEQDFLGTGWSFPPTFNRHSSSVVMSSDVQNIKESLWVLLSTSLGERLMLATYGTTLRDRVFDSLTETLINQIKSELMKAIVDWEPRIDVLSIAVQEEAPLQGLVTILIDFVVRSTNVRSNLVYPFYLTEATLPSPAL</sequence>
<evidence type="ECO:0000259" key="1">
    <source>
        <dbReference type="Pfam" id="PF04965"/>
    </source>
</evidence>
<dbReference type="RefSeq" id="WP_149234108.1">
    <property type="nucleotide sequence ID" value="NZ_JALJXJ010000017.1"/>
</dbReference>
<dbReference type="Proteomes" id="UP000324927">
    <property type="component" value="Unassembled WGS sequence"/>
</dbReference>
<evidence type="ECO:0000313" key="3">
    <source>
        <dbReference type="Proteomes" id="UP000324927"/>
    </source>
</evidence>
<feature type="domain" description="IraD/Gp25-like" evidence="1">
    <location>
        <begin position="31"/>
        <end position="121"/>
    </location>
</feature>
<gene>
    <name evidence="2" type="ORF">FZ942_26710</name>
</gene>
<keyword evidence="3" id="KW-1185">Reference proteome</keyword>
<reference evidence="2 3" key="1">
    <citation type="submission" date="2019-08" db="EMBL/GenBank/DDBJ databases">
        <authorList>
            <person name="Grouzdev D."/>
            <person name="Tikhonova E."/>
            <person name="Kravchenko I."/>
        </authorList>
    </citation>
    <scope>NUCLEOTIDE SEQUENCE [LARGE SCALE GENOMIC DNA]</scope>
    <source>
        <strain evidence="2 3">59b</strain>
    </source>
</reference>
<dbReference type="Pfam" id="PF04965">
    <property type="entry name" value="GPW_gp25"/>
    <property type="match status" value="1"/>
</dbReference>
<dbReference type="SUPFAM" id="SSF160719">
    <property type="entry name" value="gpW/gp25-like"/>
    <property type="match status" value="1"/>
</dbReference>